<evidence type="ECO:0000256" key="1">
    <source>
        <dbReference type="ARBA" id="ARBA00012736"/>
    </source>
</evidence>
<protein>
    <recommendedName>
        <fullName evidence="1">endo-polygalacturonase</fullName>
        <ecNumber evidence="1">3.2.1.15</ecNumber>
    </recommendedName>
</protein>
<feature type="signal peptide" evidence="8">
    <location>
        <begin position="1"/>
        <end position="22"/>
    </location>
</feature>
<dbReference type="PANTHER" id="PTHR31884">
    <property type="entry name" value="POLYGALACTURONASE"/>
    <property type="match status" value="1"/>
</dbReference>
<dbReference type="GO" id="GO:0045490">
    <property type="term" value="P:pectin catabolic process"/>
    <property type="evidence" value="ECO:0007669"/>
    <property type="project" value="TreeGrafter"/>
</dbReference>
<dbReference type="InterPro" id="IPR000743">
    <property type="entry name" value="Glyco_hydro_28"/>
</dbReference>
<keyword evidence="3" id="KW-1015">Disulfide bond</keyword>
<dbReference type="EC" id="3.2.1.15" evidence="1"/>
<dbReference type="PANTHER" id="PTHR31884:SF1">
    <property type="entry name" value="POLYGALACTURONASE"/>
    <property type="match status" value="1"/>
</dbReference>
<dbReference type="AlphaFoldDB" id="A0A8T1V9G4"/>
<feature type="chain" id="PRO_5035893656" description="endo-polygalacturonase" evidence="8">
    <location>
        <begin position="23"/>
        <end position="423"/>
    </location>
</feature>
<sequence length="423" mass="44159">MKFFSSVFAVSLLVASALTVDAGANTQVFANGDTGFSQTGGKQGVSTTKSGFSQTGSSSTGASQGNPGQDSPDQNTTSSDGSLGQLPPVLKGDCVLTGDYVNNTDVSGCSSILVESLRVPAGVTLKLIKLQEKISISFRGTTTFGTKMWGGPLVYLQGSGLTVTGPGTLDGQGAWYWAQARNLTRPRWFFQMQEVVSSTVSGLTVLNMPLHAFGIQSSNYTTISGVTVDSSAGNGVAHNTDGFDLETNNHVTITKNRFYIQDDCLAMQSSTNTVFSNNYCSGTHGISIGSIGGPKQNSSTTVDGLTVTGNTIVNSTNGIRIKSIIGLKGLVANAVYTNNTLVNVTHAIVVHSDYNKTKGGYAGTPTSLVEITNITIDGLTGTAEDLYDIVANPDVVSNWDFKNIDVTATNRGNCTGEPSSVQC</sequence>
<comment type="catalytic activity">
    <reaction evidence="5">
        <text>(1,4-alpha-D-galacturonosyl)n+m + H2O = (1,4-alpha-D-galacturonosyl)n + (1,4-alpha-D-galacturonosyl)m.</text>
        <dbReference type="EC" id="3.2.1.15"/>
    </reaction>
</comment>
<organism evidence="9 10">
    <name type="scientific">Phytophthora pseudosyringae</name>
    <dbReference type="NCBI Taxonomy" id="221518"/>
    <lineage>
        <taxon>Eukaryota</taxon>
        <taxon>Sar</taxon>
        <taxon>Stramenopiles</taxon>
        <taxon>Oomycota</taxon>
        <taxon>Peronosporomycetes</taxon>
        <taxon>Peronosporales</taxon>
        <taxon>Peronosporaceae</taxon>
        <taxon>Phytophthora</taxon>
    </lineage>
</organism>
<comment type="caution">
    <text evidence="9">The sequence shown here is derived from an EMBL/GenBank/DDBJ whole genome shotgun (WGS) entry which is preliminary data.</text>
</comment>
<feature type="region of interest" description="Disordered" evidence="7">
    <location>
        <begin position="39"/>
        <end position="86"/>
    </location>
</feature>
<dbReference type="SMART" id="SM00710">
    <property type="entry name" value="PbH1"/>
    <property type="match status" value="5"/>
</dbReference>
<evidence type="ECO:0000256" key="4">
    <source>
        <dbReference type="ARBA" id="ARBA00023316"/>
    </source>
</evidence>
<dbReference type="GO" id="GO:0071555">
    <property type="term" value="P:cell wall organization"/>
    <property type="evidence" value="ECO:0007669"/>
    <property type="project" value="UniProtKB-KW"/>
</dbReference>
<evidence type="ECO:0000256" key="7">
    <source>
        <dbReference type="SAM" id="MobiDB-lite"/>
    </source>
</evidence>
<evidence type="ECO:0000256" key="5">
    <source>
        <dbReference type="ARBA" id="ARBA00034074"/>
    </source>
</evidence>
<dbReference type="InterPro" id="IPR050434">
    <property type="entry name" value="Glycosyl_hydrlase_28"/>
</dbReference>
<dbReference type="GO" id="GO:0005576">
    <property type="term" value="C:extracellular region"/>
    <property type="evidence" value="ECO:0007669"/>
    <property type="project" value="TreeGrafter"/>
</dbReference>
<evidence type="ECO:0000313" key="10">
    <source>
        <dbReference type="Proteomes" id="UP000694044"/>
    </source>
</evidence>
<dbReference type="EMBL" id="JAGDFM010000597">
    <property type="protein sequence ID" value="KAG7376953.1"/>
    <property type="molecule type" value="Genomic_DNA"/>
</dbReference>
<evidence type="ECO:0000256" key="2">
    <source>
        <dbReference type="ARBA" id="ARBA00022729"/>
    </source>
</evidence>
<name>A0A8T1V9G4_9STRA</name>
<feature type="compositionally biased region" description="Low complexity" evidence="7">
    <location>
        <begin position="46"/>
        <end position="65"/>
    </location>
</feature>
<dbReference type="Pfam" id="PF00295">
    <property type="entry name" value="Glyco_hydro_28"/>
    <property type="match status" value="1"/>
</dbReference>
<dbReference type="Proteomes" id="UP000694044">
    <property type="component" value="Unassembled WGS sequence"/>
</dbReference>
<evidence type="ECO:0000256" key="8">
    <source>
        <dbReference type="SAM" id="SignalP"/>
    </source>
</evidence>
<keyword evidence="6" id="KW-0378">Hydrolase</keyword>
<keyword evidence="4" id="KW-0961">Cell wall biogenesis/degradation</keyword>
<evidence type="ECO:0000313" key="9">
    <source>
        <dbReference type="EMBL" id="KAG7376953.1"/>
    </source>
</evidence>
<comment type="similarity">
    <text evidence="6">Belongs to the glycosyl hydrolase 28 family.</text>
</comment>
<dbReference type="GO" id="GO:0004650">
    <property type="term" value="F:polygalacturonase activity"/>
    <property type="evidence" value="ECO:0007669"/>
    <property type="project" value="UniProtKB-EC"/>
</dbReference>
<gene>
    <name evidence="9" type="ORF">PHYPSEUDO_012378</name>
</gene>
<evidence type="ECO:0000256" key="3">
    <source>
        <dbReference type="ARBA" id="ARBA00023157"/>
    </source>
</evidence>
<reference evidence="9" key="1">
    <citation type="submission" date="2021-02" db="EMBL/GenBank/DDBJ databases">
        <authorList>
            <person name="Palmer J.M."/>
        </authorList>
    </citation>
    <scope>NUCLEOTIDE SEQUENCE</scope>
    <source>
        <strain evidence="9">SCRP734</strain>
    </source>
</reference>
<proteinExistence type="inferred from homology"/>
<keyword evidence="6" id="KW-0326">Glycosidase</keyword>
<keyword evidence="2 8" id="KW-0732">Signal</keyword>
<feature type="compositionally biased region" description="Polar residues" evidence="7">
    <location>
        <begin position="66"/>
        <end position="82"/>
    </location>
</feature>
<evidence type="ECO:0000256" key="6">
    <source>
        <dbReference type="RuleBase" id="RU361169"/>
    </source>
</evidence>
<dbReference type="InterPro" id="IPR006626">
    <property type="entry name" value="PbH1"/>
</dbReference>
<dbReference type="OrthoDB" id="1546079at2759"/>
<accession>A0A8T1V9G4</accession>
<keyword evidence="10" id="KW-1185">Reference proteome</keyword>